<feature type="transmembrane region" description="Helical" evidence="3">
    <location>
        <begin position="7"/>
        <end position="26"/>
    </location>
</feature>
<sequence>MQMDQRSLNPIFLLLGASLLTAALYWPGLDGPFLMDDQQHLMLVQSWHQGQIGLWDMAAGNGNWLFHRSLAMASLALNVAIGGDSSTSLKVGNLLGHVFCAWIAYALFRRLLARDRNLSGRADLVAALICALWLLHPINVSTVLYVVQRMSEIAAILPLLGVALYAFVRERMLAGQMSATKALTLLFVGIPLLTLLGIQGKQSAVVLVGLCLVIELGWFQEPHHWPWVLKSFYLAFIAVPLLALPLALYFYWPPLEAAMLEWGMTPTERLLTEPRVLWQYLRMLVAPYSPAMGIYNDDIVISSGLLTPASTLLSIAGLVLVSVFAWCVRKRLPATFVGWFWFLAAHSVEASIVPIELYYEHRNYLPQFGLWLMLIDLVAAALRHLGKSGMKVRMLGWTLAVGFVAVLGIQTWSRVMVWQTSLGISLAAIETHPNSARAHVAFGFAAMQAGLVGDTYRVFEQLAANPDPALAAIGKVEITVLNCHLKNDSDPGLLRQAGRQSTTFINPVLPYAISNLMEVHARNGCGRVTPAVIAATIEDILARATGQRESSQAKWSLRYNAALAHEQAGDWRDALRQTKIAWPNSPDPTIALFHVKLLLRAGDLDGAKSAFWDVMRRARYTKVSELEGATRGVALHAMLKEINRYAAEHGQQGLN</sequence>
<dbReference type="SUPFAM" id="SSF48452">
    <property type="entry name" value="TPR-like"/>
    <property type="match status" value="1"/>
</dbReference>
<reference evidence="4 5" key="1">
    <citation type="submission" date="2024-11" db="EMBL/GenBank/DDBJ databases">
        <title>Genome sequencing of Xanthomonas codiaei.</title>
        <authorList>
            <person name="Studholme D.J."/>
        </authorList>
    </citation>
    <scope>NUCLEOTIDE SEQUENCE [LARGE SCALE GENOMIC DNA]</scope>
    <source>
        <strain evidence="4 5">NCPPB 4350</strain>
    </source>
</reference>
<evidence type="ECO:0000313" key="5">
    <source>
        <dbReference type="Proteomes" id="UP001637990"/>
    </source>
</evidence>
<feature type="transmembrane region" description="Helical" evidence="3">
    <location>
        <begin position="339"/>
        <end position="358"/>
    </location>
</feature>
<evidence type="ECO:0000313" key="4">
    <source>
        <dbReference type="EMBL" id="MFO3705145.1"/>
    </source>
</evidence>
<feature type="transmembrane region" description="Helical" evidence="3">
    <location>
        <begin position="394"/>
        <end position="412"/>
    </location>
</feature>
<dbReference type="PANTHER" id="PTHR44227">
    <property type="match status" value="1"/>
</dbReference>
<keyword evidence="2" id="KW-0802">TPR repeat</keyword>
<feature type="transmembrane region" description="Helical" evidence="3">
    <location>
        <begin position="305"/>
        <end position="327"/>
    </location>
</feature>
<gene>
    <name evidence="4" type="ORF">ACI6Q5_09160</name>
</gene>
<dbReference type="EMBL" id="JBJGBS010000031">
    <property type="protein sequence ID" value="MFO3705145.1"/>
    <property type="molecule type" value="Genomic_DNA"/>
</dbReference>
<keyword evidence="1" id="KW-0677">Repeat</keyword>
<evidence type="ECO:0000256" key="1">
    <source>
        <dbReference type="ARBA" id="ARBA00022737"/>
    </source>
</evidence>
<feature type="transmembrane region" description="Helical" evidence="3">
    <location>
        <begin position="180"/>
        <end position="198"/>
    </location>
</feature>
<feature type="transmembrane region" description="Helical" evidence="3">
    <location>
        <begin position="204"/>
        <end position="220"/>
    </location>
</feature>
<keyword evidence="3" id="KW-0812">Transmembrane</keyword>
<proteinExistence type="predicted"/>
<feature type="transmembrane region" description="Helical" evidence="3">
    <location>
        <begin position="153"/>
        <end position="168"/>
    </location>
</feature>
<protein>
    <recommendedName>
        <fullName evidence="6">Tetratricopeptide repeat protein</fullName>
    </recommendedName>
</protein>
<dbReference type="Proteomes" id="UP001637990">
    <property type="component" value="Unassembled WGS sequence"/>
</dbReference>
<feature type="transmembrane region" description="Helical" evidence="3">
    <location>
        <begin position="124"/>
        <end position="147"/>
    </location>
</feature>
<name>A0ABW9ML07_9XANT</name>
<comment type="caution">
    <text evidence="4">The sequence shown here is derived from an EMBL/GenBank/DDBJ whole genome shotgun (WGS) entry which is preliminary data.</text>
</comment>
<feature type="transmembrane region" description="Helical" evidence="3">
    <location>
        <begin position="364"/>
        <end position="382"/>
    </location>
</feature>
<organism evidence="4 5">
    <name type="scientific">Xanthomonas codiaei</name>
    <dbReference type="NCBI Taxonomy" id="56463"/>
    <lineage>
        <taxon>Bacteria</taxon>
        <taxon>Pseudomonadati</taxon>
        <taxon>Pseudomonadota</taxon>
        <taxon>Gammaproteobacteria</taxon>
        <taxon>Lysobacterales</taxon>
        <taxon>Lysobacteraceae</taxon>
        <taxon>Xanthomonas</taxon>
    </lineage>
</organism>
<evidence type="ECO:0000256" key="3">
    <source>
        <dbReference type="SAM" id="Phobius"/>
    </source>
</evidence>
<accession>A0ABW9ML07</accession>
<evidence type="ECO:0000256" key="2">
    <source>
        <dbReference type="ARBA" id="ARBA00022803"/>
    </source>
</evidence>
<dbReference type="PANTHER" id="PTHR44227:SF3">
    <property type="entry name" value="PROTEIN O-MANNOSYL-TRANSFERASE TMTC4"/>
    <property type="match status" value="1"/>
</dbReference>
<keyword evidence="3" id="KW-1133">Transmembrane helix</keyword>
<feature type="transmembrane region" description="Helical" evidence="3">
    <location>
        <begin position="94"/>
        <end position="112"/>
    </location>
</feature>
<keyword evidence="5" id="KW-1185">Reference proteome</keyword>
<dbReference type="InterPro" id="IPR011990">
    <property type="entry name" value="TPR-like_helical_dom_sf"/>
</dbReference>
<keyword evidence="3" id="KW-0472">Membrane</keyword>
<evidence type="ECO:0008006" key="6">
    <source>
        <dbReference type="Google" id="ProtNLM"/>
    </source>
</evidence>
<feature type="transmembrane region" description="Helical" evidence="3">
    <location>
        <begin position="232"/>
        <end position="252"/>
    </location>
</feature>
<dbReference type="RefSeq" id="WP_208622659.1">
    <property type="nucleotide sequence ID" value="NZ_JBJGBS010000031.1"/>
</dbReference>
<dbReference type="InterPro" id="IPR052346">
    <property type="entry name" value="O-mannosyl-transferase_TMTC"/>
</dbReference>